<keyword evidence="3" id="KW-1185">Reference proteome</keyword>
<dbReference type="InterPro" id="IPR013187">
    <property type="entry name" value="F-box-assoc_dom_typ3"/>
</dbReference>
<protein>
    <recommendedName>
        <fullName evidence="1">F-box domain-containing protein</fullName>
    </recommendedName>
</protein>
<dbReference type="NCBIfam" id="TIGR01640">
    <property type="entry name" value="F_box_assoc_1"/>
    <property type="match status" value="1"/>
</dbReference>
<dbReference type="SMART" id="SM00256">
    <property type="entry name" value="FBOX"/>
    <property type="match status" value="1"/>
</dbReference>
<dbReference type="OMA" id="NELFEPR"/>
<dbReference type="PANTHER" id="PTHR31672">
    <property type="entry name" value="BNACNNG10540D PROTEIN"/>
    <property type="match status" value="1"/>
</dbReference>
<organism evidence="2">
    <name type="scientific">Triticum aestivum</name>
    <name type="common">Wheat</name>
    <dbReference type="NCBI Taxonomy" id="4565"/>
    <lineage>
        <taxon>Eukaryota</taxon>
        <taxon>Viridiplantae</taxon>
        <taxon>Streptophyta</taxon>
        <taxon>Embryophyta</taxon>
        <taxon>Tracheophyta</taxon>
        <taxon>Spermatophyta</taxon>
        <taxon>Magnoliopsida</taxon>
        <taxon>Liliopsida</taxon>
        <taxon>Poales</taxon>
        <taxon>Poaceae</taxon>
        <taxon>BOP clade</taxon>
        <taxon>Pooideae</taxon>
        <taxon>Triticodae</taxon>
        <taxon>Triticeae</taxon>
        <taxon>Triticinae</taxon>
        <taxon>Triticum</taxon>
    </lineage>
</organism>
<reference evidence="2" key="1">
    <citation type="submission" date="2018-08" db="EMBL/GenBank/DDBJ databases">
        <authorList>
            <person name="Rossello M."/>
        </authorList>
    </citation>
    <scope>NUCLEOTIDE SEQUENCE [LARGE SCALE GENOMIC DNA]</scope>
    <source>
        <strain evidence="2">cv. Chinese Spring</strain>
    </source>
</reference>
<dbReference type="InterPro" id="IPR050796">
    <property type="entry name" value="SCF_F-box_component"/>
</dbReference>
<feature type="domain" description="F-box" evidence="1">
    <location>
        <begin position="13"/>
        <end position="54"/>
    </location>
</feature>
<dbReference type="InterPro" id="IPR036047">
    <property type="entry name" value="F-box-like_dom_sf"/>
</dbReference>
<dbReference type="SMR" id="A0A3B6FWM0"/>
<dbReference type="EnsemblPlants" id="TraesCS3B02G509200.1">
    <property type="protein sequence ID" value="TraesCS3B02G509200.1"/>
    <property type="gene ID" value="TraesCS3B02G509200"/>
</dbReference>
<dbReference type="Gramene" id="TraesNOR3B03G01779460.1">
    <property type="protein sequence ID" value="TraesNOR3B03G01779460.1"/>
    <property type="gene ID" value="TraesNOR3B03G01779460"/>
</dbReference>
<dbReference type="AlphaFoldDB" id="A0A3B6FWM0"/>
<gene>
    <name evidence="2" type="primary">LOC123059238</name>
</gene>
<dbReference type="InterPro" id="IPR001810">
    <property type="entry name" value="F-box_dom"/>
</dbReference>
<accession>A0A3B6FWM0</accession>
<proteinExistence type="predicted"/>
<evidence type="ECO:0000259" key="1">
    <source>
        <dbReference type="SMART" id="SM00256"/>
    </source>
</evidence>
<dbReference type="Proteomes" id="UP000019116">
    <property type="component" value="Chromosome 3B"/>
</dbReference>
<dbReference type="SUPFAM" id="SSF81383">
    <property type="entry name" value="F-box domain"/>
    <property type="match status" value="1"/>
</dbReference>
<dbReference type="Gramene" id="TraesJAG3B03G01762400.1">
    <property type="protein sequence ID" value="TraesJAG3B03G01762400.1"/>
    <property type="gene ID" value="TraesJAG3B03G01762400"/>
</dbReference>
<dbReference type="Gramene" id="TraesCS3B03G1263700.1">
    <property type="protein sequence ID" value="TraesCS3B03G1263700.1.CDS"/>
    <property type="gene ID" value="TraesCS3B03G1263700"/>
</dbReference>
<dbReference type="PANTHER" id="PTHR31672:SF2">
    <property type="entry name" value="F-BOX DOMAIN-CONTAINING PROTEIN"/>
    <property type="match status" value="1"/>
</dbReference>
<evidence type="ECO:0000313" key="2">
    <source>
        <dbReference type="EnsemblPlants" id="TraesCS3B02G509200.1"/>
    </source>
</evidence>
<dbReference type="Gramene" id="TraesPARA_EIv1.0_0924640.1">
    <property type="protein sequence ID" value="TraesPARA_EIv1.0_0924640.1.CDS"/>
    <property type="gene ID" value="TraesPARA_EIv1.0_0924640"/>
</dbReference>
<dbReference type="Pfam" id="PF12937">
    <property type="entry name" value="F-box-like"/>
    <property type="match status" value="1"/>
</dbReference>
<dbReference type="Gramene" id="TraesCS3B02G509200.1">
    <property type="protein sequence ID" value="TraesCS3B02G509200.1"/>
    <property type="gene ID" value="TraesCS3B02G509200"/>
</dbReference>
<dbReference type="InterPro" id="IPR017451">
    <property type="entry name" value="F-box-assoc_interact_dom"/>
</dbReference>
<dbReference type="Gramene" id="TraesARI3B03G01784030.1">
    <property type="protein sequence ID" value="TraesARI3B03G01784030.1"/>
    <property type="gene ID" value="TraesARI3B03G01784030"/>
</dbReference>
<name>A0A3B6FWM0_WHEAT</name>
<evidence type="ECO:0000313" key="3">
    <source>
        <dbReference type="Proteomes" id="UP000019116"/>
    </source>
</evidence>
<dbReference type="Pfam" id="PF08268">
    <property type="entry name" value="FBA_3"/>
    <property type="match status" value="1"/>
</dbReference>
<reference evidence="2" key="2">
    <citation type="submission" date="2018-10" db="UniProtKB">
        <authorList>
            <consortium name="EnsemblPlants"/>
        </authorList>
    </citation>
    <scope>IDENTIFICATION</scope>
</reference>
<sequence>MATAAATPPRGGLPEEIVIWEILVCLPPKSLLRCRAVCRAWRSTTSARDFLAAHHARQPNLPIVFQEYHGGQSLLALDNRGAAAAQLQPVARLDDDSSLEASCDGLLLLTDYGRGVPRFSVCNPATRQFACLPMLSGFVPLALGMYRHGPTGEYRVLVCLRDEDPATDACYIFALGSTHPLKNIGWLPEMDEMCSTGLVPVLFRGSLHWHIQQDESAAKVIMVFDTTAELFRRMRGPVVPCSDGLFAGMFEMDGILGMACSNDEGKIVGIWMMQDYESEVWTLKYRFELPFEEIKMQCDMRQARVKRGHMLIAVVPGGDGELLVLSRFDDCLFQINMDGKLVESFHREDLCLTQLQLKQTLALHTFFPALEGYVVNAPPFS</sequence>
<dbReference type="STRING" id="4565.A0A3B6FWM0"/>
<dbReference type="Gene3D" id="1.20.1280.50">
    <property type="match status" value="1"/>
</dbReference>